<feature type="domain" description="Peptidase S53" evidence="9">
    <location>
        <begin position="205"/>
        <end position="554"/>
    </location>
</feature>
<feature type="region of interest" description="Disordered" evidence="8">
    <location>
        <begin position="166"/>
        <end position="206"/>
    </location>
</feature>
<evidence type="ECO:0000256" key="3">
    <source>
        <dbReference type="ARBA" id="ARBA00022801"/>
    </source>
</evidence>
<dbReference type="Pfam" id="PF09286">
    <property type="entry name" value="Pro-kuma_activ"/>
    <property type="match status" value="1"/>
</dbReference>
<evidence type="ECO:0000256" key="8">
    <source>
        <dbReference type="SAM" id="MobiDB-lite"/>
    </source>
</evidence>
<keyword evidence="2 7" id="KW-0479">Metal-binding</keyword>
<dbReference type="Gene3D" id="3.40.50.200">
    <property type="entry name" value="Peptidase S8/S53 domain"/>
    <property type="match status" value="1"/>
</dbReference>
<evidence type="ECO:0000259" key="9">
    <source>
        <dbReference type="PROSITE" id="PS51695"/>
    </source>
</evidence>
<protein>
    <submittedName>
        <fullName evidence="10">Kumamolisin</fullName>
    </submittedName>
</protein>
<dbReference type="InterPro" id="IPR030400">
    <property type="entry name" value="Sedolisin_dom"/>
</dbReference>
<comment type="cofactor">
    <cofactor evidence="7">
        <name>Ca(2+)</name>
        <dbReference type="ChEBI" id="CHEBI:29108"/>
    </cofactor>
    <text evidence="7">Binds 1 Ca(2+) ion per subunit.</text>
</comment>
<dbReference type="SUPFAM" id="SSF52743">
    <property type="entry name" value="Subtilisin-like"/>
    <property type="match status" value="1"/>
</dbReference>
<evidence type="ECO:0000256" key="5">
    <source>
        <dbReference type="ARBA" id="ARBA00022837"/>
    </source>
</evidence>
<sequence>MPGRKLFPNSVIPLPAGQGLATQGLLISPAEPRHRAAAMSLHFSLGLPEGKQRELEDRVAAGELIPFEEQARDYAADPAAADRLARWLTAQGYTIDQVTPDHTTVYATAPAGTIEASLGVRMVRVTRDGHAYTAACDTPSLPDDVGGPVFHIGGLQPFLRPNKHYRISHHKPAPDEAPGSDIAGDLGTAAKKQKKKKKPAAANPTQPPYTVPAILKAYGADGLGLTGAGQEIAILIDTVPLDSDLALFWRANGVSTDLGRVTKINVAGGTLPSPEGEESLDVEWTSGIAPGAGIRVYACGSLSFTALDQALDRIIADAAQRPALRQLSISLGIGETYLQGPSGEMATQHQKFLKLAAAGVNVFVSSGDAGSNPDDTGHSSKGPLQVEYEASDPCVIGVGGTSLRLGTDGHVAAEVAWPGSGGGKSVDFPRPAWQVGNGVPAGGQRLVPDVAGPADPNEGALLYLNGQKEQIGGTSWSAPLWAGFCALINEARTKAGKGALPFLNPLLYPLLGTPCFRDITQGGNGAYSAGPGYDLVTGLGVPNVTQLVSRLRDA</sequence>
<evidence type="ECO:0000256" key="4">
    <source>
        <dbReference type="ARBA" id="ARBA00022825"/>
    </source>
</evidence>
<dbReference type="InterPro" id="IPR023828">
    <property type="entry name" value="Peptidase_S8_Ser-AS"/>
</dbReference>
<evidence type="ECO:0000313" key="10">
    <source>
        <dbReference type="EMBL" id="TWB22022.1"/>
    </source>
</evidence>
<reference evidence="10 11" key="1">
    <citation type="submission" date="2019-06" db="EMBL/GenBank/DDBJ databases">
        <title>Genomic Encyclopedia of Type Strains, Phase IV (KMG-V): Genome sequencing to study the core and pangenomes of soil and plant-associated prokaryotes.</title>
        <authorList>
            <person name="Whitman W."/>
        </authorList>
    </citation>
    <scope>NUCLEOTIDE SEQUENCE [LARGE SCALE GENOMIC DNA]</scope>
    <source>
        <strain evidence="10 11">BR 11880</strain>
    </source>
</reference>
<dbReference type="InterPro" id="IPR015366">
    <property type="entry name" value="S53_propep"/>
</dbReference>
<accession>A0A560FK84</accession>
<dbReference type="PANTHER" id="PTHR14218:SF15">
    <property type="entry name" value="TRIPEPTIDYL-PEPTIDASE 1"/>
    <property type="match status" value="1"/>
</dbReference>
<dbReference type="SMART" id="SM00944">
    <property type="entry name" value="Pro-kuma_activ"/>
    <property type="match status" value="1"/>
</dbReference>
<keyword evidence="6" id="KW-0865">Zymogen</keyword>
<keyword evidence="1 7" id="KW-0645">Protease</keyword>
<feature type="binding site" evidence="7">
    <location>
        <position position="532"/>
    </location>
    <ligand>
        <name>Ca(2+)</name>
        <dbReference type="ChEBI" id="CHEBI:29108"/>
    </ligand>
</feature>
<evidence type="ECO:0000256" key="2">
    <source>
        <dbReference type="ARBA" id="ARBA00022723"/>
    </source>
</evidence>
<feature type="active site" description="Charge relay system" evidence="7">
    <location>
        <position position="281"/>
    </location>
</feature>
<feature type="binding site" evidence="7">
    <location>
        <position position="518"/>
    </location>
    <ligand>
        <name>Ca(2+)</name>
        <dbReference type="ChEBI" id="CHEBI:29108"/>
    </ligand>
</feature>
<dbReference type="InterPro" id="IPR050819">
    <property type="entry name" value="Tripeptidyl-peptidase_I"/>
</dbReference>
<dbReference type="PANTHER" id="PTHR14218">
    <property type="entry name" value="PROTEASE S8 TRIPEPTIDYL PEPTIDASE I CLN2"/>
    <property type="match status" value="1"/>
</dbReference>
<keyword evidence="4 7" id="KW-0720">Serine protease</keyword>
<dbReference type="GO" id="GO:0008240">
    <property type="term" value="F:tripeptidyl-peptidase activity"/>
    <property type="evidence" value="ECO:0007669"/>
    <property type="project" value="TreeGrafter"/>
</dbReference>
<evidence type="ECO:0000256" key="1">
    <source>
        <dbReference type="ARBA" id="ARBA00022670"/>
    </source>
</evidence>
<dbReference type="InterPro" id="IPR000209">
    <property type="entry name" value="Peptidase_S8/S53_dom"/>
</dbReference>
<dbReference type="PROSITE" id="PS51695">
    <property type="entry name" value="SEDOLISIN"/>
    <property type="match status" value="1"/>
</dbReference>
<feature type="binding site" evidence="7">
    <location>
        <position position="534"/>
    </location>
    <ligand>
        <name>Ca(2+)</name>
        <dbReference type="ChEBI" id="CHEBI:29108"/>
    </ligand>
</feature>
<dbReference type="InterPro" id="IPR036852">
    <property type="entry name" value="Peptidase_S8/S53_dom_sf"/>
</dbReference>
<dbReference type="EMBL" id="VITN01000004">
    <property type="protein sequence ID" value="TWB22022.1"/>
    <property type="molecule type" value="Genomic_DNA"/>
</dbReference>
<dbReference type="GO" id="GO:0006508">
    <property type="term" value="P:proteolysis"/>
    <property type="evidence" value="ECO:0007669"/>
    <property type="project" value="UniProtKB-KW"/>
</dbReference>
<keyword evidence="3 7" id="KW-0378">Hydrolase</keyword>
<dbReference type="GO" id="GO:0046872">
    <property type="term" value="F:metal ion binding"/>
    <property type="evidence" value="ECO:0007669"/>
    <property type="project" value="UniProtKB-UniRule"/>
</dbReference>
<proteinExistence type="predicted"/>
<feature type="active site" description="Charge relay system" evidence="7">
    <location>
        <position position="475"/>
    </location>
</feature>
<dbReference type="SUPFAM" id="SSF54897">
    <property type="entry name" value="Protease propeptides/inhibitors"/>
    <property type="match status" value="1"/>
</dbReference>
<keyword evidence="5 7" id="KW-0106">Calcium</keyword>
<evidence type="ECO:0000313" key="11">
    <source>
        <dbReference type="Proteomes" id="UP000319859"/>
    </source>
</evidence>
<feature type="binding site" evidence="7">
    <location>
        <position position="519"/>
    </location>
    <ligand>
        <name>Ca(2+)</name>
        <dbReference type="ChEBI" id="CHEBI:29108"/>
    </ligand>
</feature>
<dbReference type="RefSeq" id="WP_145749664.1">
    <property type="nucleotide sequence ID" value="NZ_VITN01000004.1"/>
</dbReference>
<dbReference type="AlphaFoldDB" id="A0A560FK84"/>
<gene>
    <name evidence="10" type="ORF">FBZ89_104270</name>
</gene>
<dbReference type="Pfam" id="PF00082">
    <property type="entry name" value="Peptidase_S8"/>
    <property type="match status" value="1"/>
</dbReference>
<evidence type="ECO:0000256" key="7">
    <source>
        <dbReference type="PROSITE-ProRule" id="PRU01032"/>
    </source>
</evidence>
<dbReference type="PROSITE" id="PS00138">
    <property type="entry name" value="SUBTILASE_SER"/>
    <property type="match status" value="1"/>
</dbReference>
<dbReference type="Proteomes" id="UP000319859">
    <property type="component" value="Unassembled WGS sequence"/>
</dbReference>
<feature type="active site" description="Charge relay system" evidence="7">
    <location>
        <position position="277"/>
    </location>
</feature>
<dbReference type="GO" id="GO:0004252">
    <property type="term" value="F:serine-type endopeptidase activity"/>
    <property type="evidence" value="ECO:0007669"/>
    <property type="project" value="UniProtKB-UniRule"/>
</dbReference>
<evidence type="ECO:0000256" key="6">
    <source>
        <dbReference type="ARBA" id="ARBA00023145"/>
    </source>
</evidence>
<dbReference type="OrthoDB" id="9002785at2"/>
<comment type="caution">
    <text evidence="10">The sequence shown here is derived from an EMBL/GenBank/DDBJ whole genome shotgun (WGS) entry which is preliminary data.</text>
</comment>
<dbReference type="CDD" id="cd04056">
    <property type="entry name" value="Peptidases_S53"/>
    <property type="match status" value="1"/>
</dbReference>
<name>A0A560FK84_9PROT</name>
<organism evidence="10 11">
    <name type="scientific">Nitrospirillum amazonense</name>
    <dbReference type="NCBI Taxonomy" id="28077"/>
    <lineage>
        <taxon>Bacteria</taxon>
        <taxon>Pseudomonadati</taxon>
        <taxon>Pseudomonadota</taxon>
        <taxon>Alphaproteobacteria</taxon>
        <taxon>Rhodospirillales</taxon>
        <taxon>Azospirillaceae</taxon>
        <taxon>Nitrospirillum</taxon>
    </lineage>
</organism>